<dbReference type="PROSITE" id="PS51005">
    <property type="entry name" value="NAC"/>
    <property type="match status" value="1"/>
</dbReference>
<dbReference type="SUPFAM" id="SSF101941">
    <property type="entry name" value="NAC domain"/>
    <property type="match status" value="1"/>
</dbReference>
<dbReference type="OrthoDB" id="774757at2759"/>
<accession>A0A2G5DL79</accession>
<evidence type="ECO:0000256" key="4">
    <source>
        <dbReference type="ARBA" id="ARBA00023242"/>
    </source>
</evidence>
<dbReference type="Gene3D" id="2.170.150.80">
    <property type="entry name" value="NAC domain"/>
    <property type="match status" value="1"/>
</dbReference>
<feature type="region of interest" description="Disordered" evidence="5">
    <location>
        <begin position="170"/>
        <end position="201"/>
    </location>
</feature>
<protein>
    <recommendedName>
        <fullName evidence="6">NAC domain-containing protein</fullName>
    </recommendedName>
</protein>
<evidence type="ECO:0000256" key="1">
    <source>
        <dbReference type="ARBA" id="ARBA00023015"/>
    </source>
</evidence>
<name>A0A2G5DL79_AQUCA</name>
<keyword evidence="2" id="KW-0238">DNA-binding</keyword>
<dbReference type="PANTHER" id="PTHR31719">
    <property type="entry name" value="NAC TRANSCRIPTION FACTOR 56"/>
    <property type="match status" value="1"/>
</dbReference>
<organism evidence="7 8">
    <name type="scientific">Aquilegia coerulea</name>
    <name type="common">Rocky mountain columbine</name>
    <dbReference type="NCBI Taxonomy" id="218851"/>
    <lineage>
        <taxon>Eukaryota</taxon>
        <taxon>Viridiplantae</taxon>
        <taxon>Streptophyta</taxon>
        <taxon>Embryophyta</taxon>
        <taxon>Tracheophyta</taxon>
        <taxon>Spermatophyta</taxon>
        <taxon>Magnoliopsida</taxon>
        <taxon>Ranunculales</taxon>
        <taxon>Ranunculaceae</taxon>
        <taxon>Thalictroideae</taxon>
        <taxon>Aquilegia</taxon>
    </lineage>
</organism>
<dbReference type="InParanoid" id="A0A2G5DL79"/>
<dbReference type="EMBL" id="KZ305034">
    <property type="protein sequence ID" value="PIA44268.1"/>
    <property type="molecule type" value="Genomic_DNA"/>
</dbReference>
<dbReference type="InterPro" id="IPR036093">
    <property type="entry name" value="NAC_dom_sf"/>
</dbReference>
<dbReference type="Pfam" id="PF02365">
    <property type="entry name" value="NAM"/>
    <property type="match status" value="1"/>
</dbReference>
<dbReference type="Proteomes" id="UP000230069">
    <property type="component" value="Unassembled WGS sequence"/>
</dbReference>
<gene>
    <name evidence="7" type="ORF">AQUCO_01700101v1</name>
</gene>
<dbReference type="STRING" id="218851.A0A2G5DL79"/>
<dbReference type="PANTHER" id="PTHR31719:SF43">
    <property type="entry name" value="NAC TRANSCRIPTION FACTOR 56"/>
    <property type="match status" value="1"/>
</dbReference>
<evidence type="ECO:0000256" key="2">
    <source>
        <dbReference type="ARBA" id="ARBA00023125"/>
    </source>
</evidence>
<proteinExistence type="predicted"/>
<evidence type="ECO:0000256" key="3">
    <source>
        <dbReference type="ARBA" id="ARBA00023163"/>
    </source>
</evidence>
<evidence type="ECO:0000313" key="8">
    <source>
        <dbReference type="Proteomes" id="UP000230069"/>
    </source>
</evidence>
<sequence length="320" mass="36910">MELPRGFSFKPTDAELISYYLKKKILGEAFTSLNYIRDREIYGEKAPSHPSQLFEESSSDELYFFTKIKKKYTRTTRINRTAGNGSWVIQTPRTNVYDKNDKSLVIGHKAYLIFTLKSPQQALEMDKNEQLQRQWQMYEYTLKNAPSMKEKDGKDSIWIVCMIKKGKLLDTSDDTPSPPLSSHTRTVKCKRPETAESDHQSNMPYKKRIYCRSSSLALKTTAYSEGLVQQDHNVPPRVQMDQRQCIFNNKADDLICIPVETASLTSIPQKSVATIIEEVLQQELLCAQPISQQQFSRDNNIDDWLYNSNGDDNVDDYETI</sequence>
<feature type="domain" description="NAC" evidence="6">
    <location>
        <begin position="3"/>
        <end position="166"/>
    </location>
</feature>
<dbReference type="GO" id="GO:0006355">
    <property type="term" value="P:regulation of DNA-templated transcription"/>
    <property type="evidence" value="ECO:0007669"/>
    <property type="project" value="InterPro"/>
</dbReference>
<keyword evidence="3" id="KW-0804">Transcription</keyword>
<reference evidence="7 8" key="1">
    <citation type="submission" date="2017-09" db="EMBL/GenBank/DDBJ databases">
        <title>WGS assembly of Aquilegia coerulea Goldsmith.</title>
        <authorList>
            <person name="Hodges S."/>
            <person name="Kramer E."/>
            <person name="Nordborg M."/>
            <person name="Tomkins J."/>
            <person name="Borevitz J."/>
            <person name="Derieg N."/>
            <person name="Yan J."/>
            <person name="Mihaltcheva S."/>
            <person name="Hayes R.D."/>
            <person name="Rokhsar D."/>
        </authorList>
    </citation>
    <scope>NUCLEOTIDE SEQUENCE [LARGE SCALE GENOMIC DNA]</scope>
    <source>
        <strain evidence="8">cv. Goldsmith</strain>
    </source>
</reference>
<keyword evidence="4" id="KW-0539">Nucleus</keyword>
<dbReference type="AlphaFoldDB" id="A0A2G5DL79"/>
<evidence type="ECO:0000313" key="7">
    <source>
        <dbReference type="EMBL" id="PIA44268.1"/>
    </source>
</evidence>
<feature type="compositionally biased region" description="Basic and acidic residues" evidence="5">
    <location>
        <begin position="190"/>
        <end position="199"/>
    </location>
</feature>
<dbReference type="InterPro" id="IPR003441">
    <property type="entry name" value="NAC-dom"/>
</dbReference>
<keyword evidence="1" id="KW-0805">Transcription regulation</keyword>
<keyword evidence="8" id="KW-1185">Reference proteome</keyword>
<dbReference type="GO" id="GO:0003677">
    <property type="term" value="F:DNA binding"/>
    <property type="evidence" value="ECO:0007669"/>
    <property type="project" value="UniProtKB-KW"/>
</dbReference>
<evidence type="ECO:0000259" key="6">
    <source>
        <dbReference type="PROSITE" id="PS51005"/>
    </source>
</evidence>
<evidence type="ECO:0000256" key="5">
    <source>
        <dbReference type="SAM" id="MobiDB-lite"/>
    </source>
</evidence>